<evidence type="ECO:0000313" key="19">
    <source>
        <dbReference type="EMBL" id="KAK0327335.1"/>
    </source>
</evidence>
<dbReference type="SUPFAM" id="SSF103473">
    <property type="entry name" value="MFS general substrate transporter"/>
    <property type="match status" value="1"/>
</dbReference>
<feature type="transmembrane region" description="Helical" evidence="15">
    <location>
        <begin position="602"/>
        <end position="620"/>
    </location>
</feature>
<keyword evidence="9" id="KW-0119">Carbohydrate metabolism</keyword>
<dbReference type="InterPro" id="IPR050930">
    <property type="entry name" value="MFS_Vesicular_Transporter"/>
</dbReference>
<dbReference type="InterPro" id="IPR036259">
    <property type="entry name" value="MFS_trans_sf"/>
</dbReference>
<evidence type="ECO:0000256" key="13">
    <source>
        <dbReference type="SAM" id="Coils"/>
    </source>
</evidence>
<keyword evidence="7" id="KW-0146">Chitin degradation</keyword>
<evidence type="ECO:0000256" key="6">
    <source>
        <dbReference type="ARBA" id="ARBA00022989"/>
    </source>
</evidence>
<dbReference type="GO" id="GO:0022857">
    <property type="term" value="F:transmembrane transporter activity"/>
    <property type="evidence" value="ECO:0007669"/>
    <property type="project" value="InterPro"/>
</dbReference>
<evidence type="ECO:0000256" key="12">
    <source>
        <dbReference type="RuleBase" id="RU000489"/>
    </source>
</evidence>
<keyword evidence="8 15" id="KW-0472">Membrane</keyword>
<evidence type="ECO:0000256" key="15">
    <source>
        <dbReference type="SAM" id="Phobius"/>
    </source>
</evidence>
<reference evidence="19" key="1">
    <citation type="submission" date="2021-12" db="EMBL/GenBank/DDBJ databases">
        <title>Black yeast isolated from Biological Soil Crust.</title>
        <authorList>
            <person name="Kurbessoian T."/>
        </authorList>
    </citation>
    <scope>NUCLEOTIDE SEQUENCE</scope>
    <source>
        <strain evidence="19">CCFEE 5208</strain>
    </source>
</reference>
<dbReference type="Gene3D" id="3.20.20.80">
    <property type="entry name" value="Glycosidases"/>
    <property type="match status" value="1"/>
</dbReference>
<feature type="domain" description="GH18" evidence="18">
    <location>
        <begin position="206"/>
        <end position="497"/>
    </location>
</feature>
<dbReference type="InterPro" id="IPR017853">
    <property type="entry name" value="GH"/>
</dbReference>
<feature type="coiled-coil region" evidence="13">
    <location>
        <begin position="68"/>
        <end position="95"/>
    </location>
</feature>
<sequence length="997" mass="106057">MHSTSMHSRTSSSLVYLILLCGFSGYVHARHVHHKPLHQHFERAEALSPSATDHPSPTSSALPNHTSIQAIKHEADELSQDILQIQHRVQEMDAQLARLLSSTSSSSPTSPAATSPAATSSGTIHKTSSSIRSTTTAASATSTRPSSVGTTTSTVHSYSSITTTHPTAHTTSTVHSHSSTTATHLNPVQLSHEERTAYVFRPNAKDNVAVYYGQSANTTAGGLAALCQNSNVDIVILAFVNNFFAGNGYPAVDFGPACDPPNEQQSAKAPSLRSCPRLATEIKTCQHIGKPVLVSLGGYIANTSFASNAEATKFAGTLWNLFGAGNETTGLRPFGPNVTIDGFDIDNENHHTTYYNTFATALRSHMTHDTKKKYYISAAPQCPIPDESTPLQLLHQADFIFAQFYNNPSCNINSPGFQASVQAWSQLLANSTAEHKPRLYIGAGAAEAAGSGYVHGPKLKEHTDEVRSAQVKNLGGVMLWDGTMAMENLDSRGLGYLHYAKAAIVSTAVFTDIFVYGIVVPVLPFALTSRSAIPPAQIQTWISIFLAVYGAALLIASPICGWLADRSSSRRLPLLCGLLALGGCTVMLCIGSWIAVLAAGRVLQGFSAAVVWVVGLALMVDTVGPEAVGQVMGYVGLSMSLAILLAPLLGGVVFAAAGYYAVFAMAFGLIVVDVVLRVFMVERKVAARWLPEREVRMPHEAVATTTEKGVELKDVELADAGASTAVHLKRQSTGPQPQAQDGQHTNTDLPHAAEQPSNEPSSKRATSLPPIITLLSSRRLLSALWACLMQATLLTAFDSILPLFVRNTFHWTSVGAGLIFLPLVVASFFGPLVGWASDRMGPRWLATSGFALSCPFLILLRLVERESLGQKALLCALLGFVGVGLTLVLTPMMAEITYAVDARARRLPPGAFGKNGAYAQAYSLFNMAWAGGCLVGPLLAGLVNQRAGWGPTTLILGVVSIATAVPTAVWTGGSIWKKRRSDREAAEGADVGPSSRI</sequence>
<evidence type="ECO:0000256" key="11">
    <source>
        <dbReference type="ARBA" id="ARBA00023326"/>
    </source>
</evidence>
<feature type="compositionally biased region" description="Polar residues" evidence="14">
    <location>
        <begin position="755"/>
        <end position="765"/>
    </location>
</feature>
<keyword evidence="5 12" id="KW-0378">Hydrolase</keyword>
<comment type="caution">
    <text evidence="19">The sequence shown here is derived from an EMBL/GenBank/DDBJ whole genome shotgun (WGS) entry which is preliminary data.</text>
</comment>
<feature type="transmembrane region" description="Helical" evidence="15">
    <location>
        <begin position="844"/>
        <end position="863"/>
    </location>
</feature>
<comment type="catalytic activity">
    <reaction evidence="1">
        <text>Random endo-hydrolysis of N-acetyl-beta-D-glucosaminide (1-&gt;4)-beta-linkages in chitin and chitodextrins.</text>
        <dbReference type="EC" id="3.2.1.14"/>
    </reaction>
</comment>
<dbReference type="Pfam" id="PF00704">
    <property type="entry name" value="Glyco_hydro_18"/>
    <property type="match status" value="1"/>
</dbReference>
<dbReference type="PROSITE" id="PS51910">
    <property type="entry name" value="GH18_2"/>
    <property type="match status" value="1"/>
</dbReference>
<dbReference type="Pfam" id="PF07690">
    <property type="entry name" value="MFS_1"/>
    <property type="match status" value="1"/>
</dbReference>
<evidence type="ECO:0000256" key="5">
    <source>
        <dbReference type="ARBA" id="ARBA00022801"/>
    </source>
</evidence>
<dbReference type="GO" id="GO:0000272">
    <property type="term" value="P:polysaccharide catabolic process"/>
    <property type="evidence" value="ECO:0007669"/>
    <property type="project" value="UniProtKB-KW"/>
</dbReference>
<dbReference type="InterPro" id="IPR020846">
    <property type="entry name" value="MFS_dom"/>
</dbReference>
<evidence type="ECO:0000256" key="8">
    <source>
        <dbReference type="ARBA" id="ARBA00023136"/>
    </source>
</evidence>
<feature type="compositionally biased region" description="Low complexity" evidence="14">
    <location>
        <begin position="101"/>
        <end position="184"/>
    </location>
</feature>
<accession>A0AAN6FZK6</accession>
<keyword evidence="11" id="KW-0624">Polysaccharide degradation</keyword>
<feature type="region of interest" description="Disordered" evidence="14">
    <location>
        <begin position="726"/>
        <end position="765"/>
    </location>
</feature>
<dbReference type="PROSITE" id="PS50850">
    <property type="entry name" value="MFS"/>
    <property type="match status" value="1"/>
</dbReference>
<proteinExistence type="predicted"/>
<evidence type="ECO:0000256" key="4">
    <source>
        <dbReference type="ARBA" id="ARBA00022692"/>
    </source>
</evidence>
<feature type="domain" description="Major facilitator superfamily (MFS) profile" evidence="17">
    <location>
        <begin position="501"/>
        <end position="975"/>
    </location>
</feature>
<dbReference type="AlphaFoldDB" id="A0AAN6FZK6"/>
<feature type="signal peptide" evidence="16">
    <location>
        <begin position="1"/>
        <end position="29"/>
    </location>
</feature>
<evidence type="ECO:0000256" key="1">
    <source>
        <dbReference type="ARBA" id="ARBA00000822"/>
    </source>
</evidence>
<feature type="transmembrane region" description="Helical" evidence="15">
    <location>
        <begin position="783"/>
        <end position="805"/>
    </location>
</feature>
<evidence type="ECO:0000259" key="18">
    <source>
        <dbReference type="PROSITE" id="PS51910"/>
    </source>
</evidence>
<keyword evidence="4 15" id="KW-0812">Transmembrane</keyword>
<feature type="transmembrane region" description="Helical" evidence="15">
    <location>
        <begin position="541"/>
        <end position="563"/>
    </location>
</feature>
<evidence type="ECO:0000259" key="17">
    <source>
        <dbReference type="PROSITE" id="PS50850"/>
    </source>
</evidence>
<evidence type="ECO:0000313" key="20">
    <source>
        <dbReference type="Proteomes" id="UP001168146"/>
    </source>
</evidence>
<dbReference type="PANTHER" id="PTHR23506:SF23">
    <property type="entry name" value="GH10249P"/>
    <property type="match status" value="1"/>
</dbReference>
<keyword evidence="3" id="KW-0813">Transport</keyword>
<dbReference type="PANTHER" id="PTHR23506">
    <property type="entry name" value="GH10249P"/>
    <property type="match status" value="1"/>
</dbReference>
<evidence type="ECO:0000256" key="14">
    <source>
        <dbReference type="SAM" id="MobiDB-lite"/>
    </source>
</evidence>
<dbReference type="Gene3D" id="1.20.1250.20">
    <property type="entry name" value="MFS general substrate transporter like domains"/>
    <property type="match status" value="1"/>
</dbReference>
<evidence type="ECO:0000256" key="7">
    <source>
        <dbReference type="ARBA" id="ARBA00023024"/>
    </source>
</evidence>
<feature type="transmembrane region" description="Helical" evidence="15">
    <location>
        <begin position="811"/>
        <end position="832"/>
    </location>
</feature>
<dbReference type="GO" id="GO:0016020">
    <property type="term" value="C:membrane"/>
    <property type="evidence" value="ECO:0007669"/>
    <property type="project" value="UniProtKB-SubCell"/>
</dbReference>
<evidence type="ECO:0008006" key="21">
    <source>
        <dbReference type="Google" id="ProtNLM"/>
    </source>
</evidence>
<dbReference type="EMBL" id="JASUXU010000003">
    <property type="protein sequence ID" value="KAK0327335.1"/>
    <property type="molecule type" value="Genomic_DNA"/>
</dbReference>
<evidence type="ECO:0000256" key="3">
    <source>
        <dbReference type="ARBA" id="ARBA00022448"/>
    </source>
</evidence>
<dbReference type="GO" id="GO:0008843">
    <property type="term" value="F:endochitinase activity"/>
    <property type="evidence" value="ECO:0007669"/>
    <property type="project" value="UniProtKB-EC"/>
</dbReference>
<feature type="transmembrane region" description="Helical" evidence="15">
    <location>
        <begin position="660"/>
        <end position="680"/>
    </location>
</feature>
<dbReference type="InterPro" id="IPR001579">
    <property type="entry name" value="Glyco_hydro_18_chit_AS"/>
</dbReference>
<feature type="chain" id="PRO_5043018366" description="Chitinase" evidence="16">
    <location>
        <begin position="30"/>
        <end position="997"/>
    </location>
</feature>
<evidence type="ECO:0000256" key="16">
    <source>
        <dbReference type="SAM" id="SignalP"/>
    </source>
</evidence>
<feature type="transmembrane region" description="Helical" evidence="15">
    <location>
        <begin position="632"/>
        <end position="654"/>
    </location>
</feature>
<keyword evidence="10 12" id="KW-0326">Glycosidase</keyword>
<dbReference type="Proteomes" id="UP001168146">
    <property type="component" value="Unassembled WGS sequence"/>
</dbReference>
<keyword evidence="13" id="KW-0175">Coiled coil</keyword>
<dbReference type="PROSITE" id="PS01095">
    <property type="entry name" value="GH18_1"/>
    <property type="match status" value="1"/>
</dbReference>
<dbReference type="SUPFAM" id="SSF51445">
    <property type="entry name" value="(Trans)glycosidases"/>
    <property type="match status" value="1"/>
</dbReference>
<evidence type="ECO:0000256" key="10">
    <source>
        <dbReference type="ARBA" id="ARBA00023295"/>
    </source>
</evidence>
<protein>
    <recommendedName>
        <fullName evidence="21">Chitinase</fullName>
    </recommendedName>
</protein>
<feature type="transmembrane region" description="Helical" evidence="15">
    <location>
        <begin position="875"/>
        <end position="900"/>
    </location>
</feature>
<dbReference type="InterPro" id="IPR011701">
    <property type="entry name" value="MFS"/>
</dbReference>
<dbReference type="GO" id="GO:0006032">
    <property type="term" value="P:chitin catabolic process"/>
    <property type="evidence" value="ECO:0007669"/>
    <property type="project" value="UniProtKB-KW"/>
</dbReference>
<keyword evidence="16" id="KW-0732">Signal</keyword>
<evidence type="ECO:0000256" key="2">
    <source>
        <dbReference type="ARBA" id="ARBA00004141"/>
    </source>
</evidence>
<keyword evidence="6 15" id="KW-1133">Transmembrane helix</keyword>
<name>A0AAN6FZK6_9PEZI</name>
<feature type="transmembrane region" description="Helical" evidence="15">
    <location>
        <begin position="954"/>
        <end position="973"/>
    </location>
</feature>
<feature type="compositionally biased region" description="Polar residues" evidence="14">
    <location>
        <begin position="731"/>
        <end position="748"/>
    </location>
</feature>
<comment type="subcellular location">
    <subcellularLocation>
        <location evidence="2">Membrane</location>
        <topology evidence="2">Multi-pass membrane protein</topology>
    </subcellularLocation>
</comment>
<organism evidence="19 20">
    <name type="scientific">Friedmanniomyces endolithicus</name>
    <dbReference type="NCBI Taxonomy" id="329885"/>
    <lineage>
        <taxon>Eukaryota</taxon>
        <taxon>Fungi</taxon>
        <taxon>Dikarya</taxon>
        <taxon>Ascomycota</taxon>
        <taxon>Pezizomycotina</taxon>
        <taxon>Dothideomycetes</taxon>
        <taxon>Dothideomycetidae</taxon>
        <taxon>Mycosphaerellales</taxon>
        <taxon>Teratosphaeriaceae</taxon>
        <taxon>Friedmanniomyces</taxon>
    </lineage>
</organism>
<feature type="transmembrane region" description="Helical" evidence="15">
    <location>
        <begin position="575"/>
        <end position="596"/>
    </location>
</feature>
<evidence type="ECO:0000256" key="9">
    <source>
        <dbReference type="ARBA" id="ARBA00023277"/>
    </source>
</evidence>
<feature type="transmembrane region" description="Helical" evidence="15">
    <location>
        <begin position="921"/>
        <end position="942"/>
    </location>
</feature>
<feature type="region of interest" description="Disordered" evidence="14">
    <location>
        <begin position="100"/>
        <end position="190"/>
    </location>
</feature>
<dbReference type="InterPro" id="IPR001223">
    <property type="entry name" value="Glyco_hydro18_cat"/>
</dbReference>
<gene>
    <name evidence="19" type="ORF">LTR82_002098</name>
</gene>
<dbReference type="CDD" id="cd17325">
    <property type="entry name" value="MFS_MdtG_SLC18_like"/>
    <property type="match status" value="1"/>
</dbReference>